<accession>A0A5M3WQT4</accession>
<comment type="caution">
    <text evidence="3">The sequence shown here is derived from an EMBL/GenBank/DDBJ whole genome shotgun (WGS) entry which is preliminary data.</text>
</comment>
<dbReference type="OrthoDB" id="8417725at2"/>
<reference evidence="3 4" key="1">
    <citation type="submission" date="2019-10" db="EMBL/GenBank/DDBJ databases">
        <title>Whole genome shotgun sequence of Acrocarpospora macrocephala NBRC 16266.</title>
        <authorList>
            <person name="Ichikawa N."/>
            <person name="Kimura A."/>
            <person name="Kitahashi Y."/>
            <person name="Komaki H."/>
            <person name="Oguchi A."/>
        </authorList>
    </citation>
    <scope>NUCLEOTIDE SEQUENCE [LARGE SCALE GENOMIC DNA]</scope>
    <source>
        <strain evidence="3 4">NBRC 16266</strain>
    </source>
</reference>
<sequence length="245" mass="26707">MPREFEVREEIALDATPEQVWAAIATGPGVDSWFMGRNEIEPREGGAGRQTVLGVTGESTVTAWEPGVRFATRTHASPEGTFMAFEYLLESRDGGSTLLRLVHSGFLEEDWESEYEALRVGDGMYLRKLAAYLRCFPGRTSVYDLFLAGSSVTTREDAWARFAAAFGLAGWPVTPGRPMVLSVPGLPAETGTVLFASYGFLGAVTASSLYTLVHGHHGLMVAQQHCFTGEPARERAQAAWQAWLG</sequence>
<dbReference type="RefSeq" id="WP_155355926.1">
    <property type="nucleotide sequence ID" value="NZ_BAAAHL010000010.1"/>
</dbReference>
<evidence type="ECO:0000259" key="2">
    <source>
        <dbReference type="Pfam" id="PF08327"/>
    </source>
</evidence>
<evidence type="ECO:0000313" key="4">
    <source>
        <dbReference type="Proteomes" id="UP000331127"/>
    </source>
</evidence>
<keyword evidence="4" id="KW-1185">Reference proteome</keyword>
<protein>
    <recommendedName>
        <fullName evidence="2">Activator of Hsp90 ATPase homologue 1/2-like C-terminal domain-containing protein</fullName>
    </recommendedName>
</protein>
<dbReference type="AlphaFoldDB" id="A0A5M3WQT4"/>
<feature type="domain" description="Activator of Hsp90 ATPase homologue 1/2-like C-terminal" evidence="2">
    <location>
        <begin position="14"/>
        <end position="133"/>
    </location>
</feature>
<organism evidence="3 4">
    <name type="scientific">Acrocarpospora macrocephala</name>
    <dbReference type="NCBI Taxonomy" id="150177"/>
    <lineage>
        <taxon>Bacteria</taxon>
        <taxon>Bacillati</taxon>
        <taxon>Actinomycetota</taxon>
        <taxon>Actinomycetes</taxon>
        <taxon>Streptosporangiales</taxon>
        <taxon>Streptosporangiaceae</taxon>
        <taxon>Acrocarpospora</taxon>
    </lineage>
</organism>
<dbReference type="Gene3D" id="3.30.530.20">
    <property type="match status" value="1"/>
</dbReference>
<dbReference type="EMBL" id="BLAE01000022">
    <property type="protein sequence ID" value="GES10489.1"/>
    <property type="molecule type" value="Genomic_DNA"/>
</dbReference>
<evidence type="ECO:0000256" key="1">
    <source>
        <dbReference type="ARBA" id="ARBA00006817"/>
    </source>
</evidence>
<dbReference type="CDD" id="cd07814">
    <property type="entry name" value="SRPBCC_CalC_Aha1-like"/>
    <property type="match status" value="1"/>
</dbReference>
<gene>
    <name evidence="3" type="ORF">Amac_040860</name>
</gene>
<dbReference type="InterPro" id="IPR013538">
    <property type="entry name" value="ASHA1/2-like_C"/>
</dbReference>
<proteinExistence type="inferred from homology"/>
<name>A0A5M3WQT4_9ACTN</name>
<dbReference type="Pfam" id="PF08327">
    <property type="entry name" value="AHSA1"/>
    <property type="match status" value="1"/>
</dbReference>
<evidence type="ECO:0000313" key="3">
    <source>
        <dbReference type="EMBL" id="GES10489.1"/>
    </source>
</evidence>
<comment type="similarity">
    <text evidence="1">Belongs to the AHA1 family.</text>
</comment>
<dbReference type="InterPro" id="IPR023393">
    <property type="entry name" value="START-like_dom_sf"/>
</dbReference>
<dbReference type="Proteomes" id="UP000331127">
    <property type="component" value="Unassembled WGS sequence"/>
</dbReference>
<dbReference type="SUPFAM" id="SSF55961">
    <property type="entry name" value="Bet v1-like"/>
    <property type="match status" value="1"/>
</dbReference>